<protein>
    <submittedName>
        <fullName evidence="6">sn-glycerol-3-phosphate-binding periplasmic protein ugpB</fullName>
    </submittedName>
</protein>
<dbReference type="InterPro" id="IPR006059">
    <property type="entry name" value="SBP"/>
</dbReference>
<name>A0A0F6ERB1_PAEPO</name>
<evidence type="ECO:0000313" key="6">
    <source>
        <dbReference type="EMBL" id="SUA71669.1"/>
    </source>
</evidence>
<dbReference type="Pfam" id="PF01547">
    <property type="entry name" value="SBP_bac_1"/>
    <property type="match status" value="1"/>
</dbReference>
<gene>
    <name evidence="6" type="primary">ugpB3</name>
    <name evidence="6" type="ORF">NCTC10343_04579</name>
</gene>
<evidence type="ECO:0000256" key="3">
    <source>
        <dbReference type="ARBA" id="ARBA00023136"/>
    </source>
</evidence>
<proteinExistence type="predicted"/>
<evidence type="ECO:0000256" key="2">
    <source>
        <dbReference type="ARBA" id="ARBA00022729"/>
    </source>
</evidence>
<dbReference type="RefSeq" id="WP_017427258.1">
    <property type="nucleotide sequence ID" value="NZ_CP009909.1"/>
</dbReference>
<dbReference type="InterPro" id="IPR050490">
    <property type="entry name" value="Bact_solute-bd_prot1"/>
</dbReference>
<dbReference type="SUPFAM" id="SSF53850">
    <property type="entry name" value="Periplasmic binding protein-like II"/>
    <property type="match status" value="1"/>
</dbReference>
<keyword evidence="5" id="KW-0449">Lipoprotein</keyword>
<accession>A0A0F6ERB1</accession>
<dbReference type="PANTHER" id="PTHR43649:SF33">
    <property type="entry name" value="POLYGALACTURONAN_RHAMNOGALACTURONAN-BINDING PROTEIN YTCQ"/>
    <property type="match status" value="1"/>
</dbReference>
<dbReference type="PROSITE" id="PS51257">
    <property type="entry name" value="PROKAR_LIPOPROTEIN"/>
    <property type="match status" value="1"/>
</dbReference>
<dbReference type="PANTHER" id="PTHR43649">
    <property type="entry name" value="ARABINOSE-BINDING PROTEIN-RELATED"/>
    <property type="match status" value="1"/>
</dbReference>
<dbReference type="GeneID" id="93347899"/>
<keyword evidence="1" id="KW-1003">Cell membrane</keyword>
<evidence type="ECO:0000256" key="1">
    <source>
        <dbReference type="ARBA" id="ARBA00022475"/>
    </source>
</evidence>
<dbReference type="AlphaFoldDB" id="A0A0F6ERB1"/>
<dbReference type="EMBL" id="UGSC01000001">
    <property type="protein sequence ID" value="SUA71669.1"/>
    <property type="molecule type" value="Genomic_DNA"/>
</dbReference>
<sequence length="454" mass="51226">MLKRKLWIVCMCLVVGLMSACSSNESSSKPVDLQGHEQVTLTYASWGSTNEKKVQQEIAKKFTDKYPWIKINYMHIPGDYVTKLTTMFAANQAPDVFPIYKAQALQWAEQGKLYNLNEFLKEDKELTKESLIPNSVIYWDKDKVAGVKVTEEAFALYYNKDLFDEAGVALPPIKAEEAWTWEQFLETAQKLTIDKAGNNALSPNFDASNIKQYGVRFDTWMWHLLVPSNNASVISDKGDSLNLENPDVIEAVQKMADLINVYHVAPSPTQSKNIPSPAVALQSKRVAMDLDGQWVQLDLGESKVNFGVGVLPKLKSSKTILFGEPEVISAKTKHPKEAWMFYKFLLDAESGLDMHSSGLWMPVMKKWYTEPDLISKWADVKPGHADGYRDAVMNQTLHNGVNSYDYYLKNSEKINAIINPALDQVWLGKKTVEQAFKEVSAKANAEFKGTYPKE</sequence>
<evidence type="ECO:0000313" key="7">
    <source>
        <dbReference type="Proteomes" id="UP000254400"/>
    </source>
</evidence>
<dbReference type="CDD" id="cd13585">
    <property type="entry name" value="PBP2_TMBP_like"/>
    <property type="match status" value="1"/>
</dbReference>
<reference evidence="6 7" key="1">
    <citation type="submission" date="2018-06" db="EMBL/GenBank/DDBJ databases">
        <authorList>
            <consortium name="Pathogen Informatics"/>
            <person name="Doyle S."/>
        </authorList>
    </citation>
    <scope>NUCLEOTIDE SEQUENCE [LARGE SCALE GENOMIC DNA]</scope>
    <source>
        <strain evidence="6 7">NCTC10343</strain>
    </source>
</reference>
<dbReference type="Gene3D" id="3.40.190.10">
    <property type="entry name" value="Periplasmic binding protein-like II"/>
    <property type="match status" value="1"/>
</dbReference>
<keyword evidence="2" id="KW-0732">Signal</keyword>
<evidence type="ECO:0000256" key="5">
    <source>
        <dbReference type="ARBA" id="ARBA00023288"/>
    </source>
</evidence>
<keyword evidence="4" id="KW-0564">Palmitate</keyword>
<evidence type="ECO:0000256" key="4">
    <source>
        <dbReference type="ARBA" id="ARBA00023139"/>
    </source>
</evidence>
<dbReference type="Proteomes" id="UP000254400">
    <property type="component" value="Unassembled WGS sequence"/>
</dbReference>
<keyword evidence="3" id="KW-0472">Membrane</keyword>
<organism evidence="6 7">
    <name type="scientific">Paenibacillus polymyxa</name>
    <name type="common">Bacillus polymyxa</name>
    <dbReference type="NCBI Taxonomy" id="1406"/>
    <lineage>
        <taxon>Bacteria</taxon>
        <taxon>Bacillati</taxon>
        <taxon>Bacillota</taxon>
        <taxon>Bacilli</taxon>
        <taxon>Bacillales</taxon>
        <taxon>Paenibacillaceae</taxon>
        <taxon>Paenibacillus</taxon>
    </lineage>
</organism>